<name>A0A2N0QI44_9GLOM</name>
<comment type="caution">
    <text evidence="1">The sequence shown here is derived from an EMBL/GenBank/DDBJ whole genome shotgun (WGS) entry which is preliminary data.</text>
</comment>
<protein>
    <submittedName>
        <fullName evidence="1">Uncharacterized protein</fullName>
    </submittedName>
</protein>
<evidence type="ECO:0000313" key="2">
    <source>
        <dbReference type="Proteomes" id="UP000232688"/>
    </source>
</evidence>
<reference evidence="1 2" key="2">
    <citation type="submission" date="2017-10" db="EMBL/GenBank/DDBJ databases">
        <title>Genome analyses suggest a sexual origin of heterokaryosis in a supposedly ancient asexual fungus.</title>
        <authorList>
            <person name="Corradi N."/>
            <person name="Sedzielewska K."/>
            <person name="Noel J."/>
            <person name="Charron P."/>
            <person name="Farinelli L."/>
            <person name="Marton T."/>
            <person name="Kruger M."/>
            <person name="Pelin A."/>
            <person name="Brachmann A."/>
            <person name="Corradi N."/>
        </authorList>
    </citation>
    <scope>NUCLEOTIDE SEQUENCE [LARGE SCALE GENOMIC DNA]</scope>
    <source>
        <strain evidence="1 2">A1</strain>
    </source>
</reference>
<dbReference type="VEuPathDB" id="FungiDB:RhiirA1_485502"/>
<reference evidence="1 2" key="1">
    <citation type="submission" date="2017-10" db="EMBL/GenBank/DDBJ databases">
        <title>Extensive intraspecific genome diversity in a model arbuscular mycorrhizal fungus.</title>
        <authorList>
            <person name="Chen E.C.H."/>
            <person name="Morin E."/>
            <person name="Baudet D."/>
            <person name="Noel J."/>
            <person name="Ndikumana S."/>
            <person name="Charron P."/>
            <person name="St-Onge C."/>
            <person name="Giorgi J."/>
            <person name="Grigoriev I.V."/>
            <person name="Roux C."/>
            <person name="Martin F.M."/>
            <person name="Corradi N."/>
        </authorList>
    </citation>
    <scope>NUCLEOTIDE SEQUENCE [LARGE SCALE GENOMIC DNA]</scope>
    <source>
        <strain evidence="1 2">A1</strain>
    </source>
</reference>
<dbReference type="Proteomes" id="UP000232688">
    <property type="component" value="Unassembled WGS sequence"/>
</dbReference>
<accession>A0A2N0QI44</accession>
<dbReference type="EMBL" id="LLXH01009192">
    <property type="protein sequence ID" value="PKC50727.1"/>
    <property type="molecule type" value="Genomic_DNA"/>
</dbReference>
<gene>
    <name evidence="1" type="ORF">RhiirA1_485502</name>
</gene>
<dbReference type="AlphaFoldDB" id="A0A2N0QI44"/>
<organism evidence="1 2">
    <name type="scientific">Rhizophagus irregularis</name>
    <dbReference type="NCBI Taxonomy" id="588596"/>
    <lineage>
        <taxon>Eukaryota</taxon>
        <taxon>Fungi</taxon>
        <taxon>Fungi incertae sedis</taxon>
        <taxon>Mucoromycota</taxon>
        <taxon>Glomeromycotina</taxon>
        <taxon>Glomeromycetes</taxon>
        <taxon>Glomerales</taxon>
        <taxon>Glomeraceae</taxon>
        <taxon>Rhizophagus</taxon>
    </lineage>
</organism>
<evidence type="ECO:0000313" key="1">
    <source>
        <dbReference type="EMBL" id="PKC50727.1"/>
    </source>
</evidence>
<proteinExistence type="predicted"/>
<sequence>MVPFRPVIFMKRRKAIGKKRVTYAEITKGSSSDNFQLTLPFSLKKWNTQKTSPKSSTVAAEYQET</sequence>